<keyword evidence="2" id="KW-1185">Reference proteome</keyword>
<evidence type="ECO:0000313" key="1">
    <source>
        <dbReference type="EMBL" id="RTQ46004.1"/>
    </source>
</evidence>
<dbReference type="PANTHER" id="PTHR41317:SF1">
    <property type="entry name" value="PD-(D_E)XK NUCLEASE FAMILY TRANSPOSASE"/>
    <property type="match status" value="1"/>
</dbReference>
<proteinExistence type="predicted"/>
<organism evidence="1 2">
    <name type="scientific">Hymenobacter gummosus</name>
    <dbReference type="NCBI Taxonomy" id="1776032"/>
    <lineage>
        <taxon>Bacteria</taxon>
        <taxon>Pseudomonadati</taxon>
        <taxon>Bacteroidota</taxon>
        <taxon>Cytophagia</taxon>
        <taxon>Cytophagales</taxon>
        <taxon>Hymenobacteraceae</taxon>
        <taxon>Hymenobacter</taxon>
    </lineage>
</organism>
<comment type="caution">
    <text evidence="1">The sequence shown here is derived from an EMBL/GenBank/DDBJ whole genome shotgun (WGS) entry which is preliminary data.</text>
</comment>
<dbReference type="OrthoDB" id="9803508at2"/>
<dbReference type="InterPro" id="IPR010106">
    <property type="entry name" value="RpnA"/>
</dbReference>
<dbReference type="NCBIfam" id="TIGR01784">
    <property type="entry name" value="T_den_put_tspse"/>
    <property type="match status" value="1"/>
</dbReference>
<name>A0A3S0H1Q2_9BACT</name>
<dbReference type="Proteomes" id="UP000282184">
    <property type="component" value="Unassembled WGS sequence"/>
</dbReference>
<dbReference type="RefSeq" id="WP_126695540.1">
    <property type="nucleotide sequence ID" value="NZ_RXOF01000017.1"/>
</dbReference>
<dbReference type="EMBL" id="RXOF01000017">
    <property type="protein sequence ID" value="RTQ46004.1"/>
    <property type="molecule type" value="Genomic_DNA"/>
</dbReference>
<dbReference type="AlphaFoldDB" id="A0A3S0H1Q2"/>
<gene>
    <name evidence="1" type="ORF">EJV47_22865</name>
</gene>
<evidence type="ECO:0000313" key="2">
    <source>
        <dbReference type="Proteomes" id="UP000282184"/>
    </source>
</evidence>
<dbReference type="Pfam" id="PF12784">
    <property type="entry name" value="PDDEXK_2"/>
    <property type="match status" value="1"/>
</dbReference>
<accession>A0A3S0H1Q2</accession>
<sequence length="277" mass="31761">MEIGPFIPLTSDYGFKATFGNETNDLFLRTALQALIKSPVPIRQAQLEKNAFEALTLDSRSGIFDLACTDELGNHFIVEMQLGHAPHFVQRMKFYALHKFNTVVERGRFLYANLPRIYCIAFLEKSVLPTPQYHTLANLRNEQGEPIDEQLTLILVELAKFDKSADVVSSDLDKLIYTMKTLHNAPADPVQWPTFWNEEWLQRAIDELNTRKMTPEERFQFARYTAINAEAVNAERARLSGVIQRSLQLGLTVEQIAQINEVSIDYVRELLQNLNDE</sequence>
<protein>
    <submittedName>
        <fullName evidence="1">Rpn family recombination-promoting nuclease/putative transposase</fullName>
    </submittedName>
</protein>
<dbReference type="PANTHER" id="PTHR41317">
    <property type="entry name" value="PD-(D_E)XK NUCLEASE FAMILY TRANSPOSASE"/>
    <property type="match status" value="1"/>
</dbReference>
<reference evidence="1 2" key="1">
    <citation type="submission" date="2018-12" db="EMBL/GenBank/DDBJ databases">
        <title>Hymenobacter gummosus sp. nov., isolated from a spring.</title>
        <authorList>
            <person name="Nie L."/>
        </authorList>
    </citation>
    <scope>NUCLEOTIDE SEQUENCE [LARGE SCALE GENOMIC DNA]</scope>
    <source>
        <strain evidence="1 2">KCTC 52166</strain>
    </source>
</reference>